<accession>A0ABU8BYF2</accession>
<proteinExistence type="predicted"/>
<comment type="caution">
    <text evidence="1">The sequence shown here is derived from an EMBL/GenBank/DDBJ whole genome shotgun (WGS) entry which is preliminary data.</text>
</comment>
<keyword evidence="2" id="KW-1185">Reference proteome</keyword>
<dbReference type="Proteomes" id="UP001431963">
    <property type="component" value="Unassembled WGS sequence"/>
</dbReference>
<evidence type="ECO:0000313" key="2">
    <source>
        <dbReference type="Proteomes" id="UP001431963"/>
    </source>
</evidence>
<sequence length="156" mass="18247">MPLEPQTYRQYAYLGIQGKGPSQKISDALGLEPDEEWSEGDDWQTKGPHKKRWFTNWKLNSGVPETEGLNIHVEAILRRLRSRELALQALTGDYDIRVVLVSYNLQCFSFELDFQHQRRLTQLGIRTWFDAYIDEDVHKLMFDLRAQYGRDAVDGE</sequence>
<gene>
    <name evidence="1" type="ORF">V6590_16445</name>
</gene>
<reference evidence="1" key="1">
    <citation type="submission" date="2024-02" db="EMBL/GenBank/DDBJ databases">
        <title>Genome sequences of strain Gemmobacter sp. JM10B15.</title>
        <authorList>
            <person name="Zhang M."/>
        </authorList>
    </citation>
    <scope>NUCLEOTIDE SEQUENCE</scope>
    <source>
        <strain evidence="1">JM10B15</strain>
    </source>
</reference>
<dbReference type="RefSeq" id="WP_335424767.1">
    <property type="nucleotide sequence ID" value="NZ_JBALHR010000012.1"/>
</dbReference>
<organism evidence="1 2">
    <name type="scientific">Gemmobacter denitrificans</name>
    <dbReference type="NCBI Taxonomy" id="3123040"/>
    <lineage>
        <taxon>Bacteria</taxon>
        <taxon>Pseudomonadati</taxon>
        <taxon>Pseudomonadota</taxon>
        <taxon>Alphaproteobacteria</taxon>
        <taxon>Rhodobacterales</taxon>
        <taxon>Paracoccaceae</taxon>
        <taxon>Gemmobacter</taxon>
    </lineage>
</organism>
<dbReference type="EMBL" id="JBALHR010000012">
    <property type="protein sequence ID" value="MEH7829740.1"/>
    <property type="molecule type" value="Genomic_DNA"/>
</dbReference>
<dbReference type="InterPro" id="IPR025459">
    <property type="entry name" value="DUF4279"/>
</dbReference>
<name>A0ABU8BYF2_9RHOB</name>
<protein>
    <submittedName>
        <fullName evidence="1">DUF4279 domain-containing protein</fullName>
    </submittedName>
</protein>
<dbReference type="Pfam" id="PF14106">
    <property type="entry name" value="DUF4279"/>
    <property type="match status" value="1"/>
</dbReference>
<evidence type="ECO:0000313" key="1">
    <source>
        <dbReference type="EMBL" id="MEH7829740.1"/>
    </source>
</evidence>